<feature type="compositionally biased region" description="Polar residues" evidence="1">
    <location>
        <begin position="286"/>
        <end position="296"/>
    </location>
</feature>
<feature type="region of interest" description="Disordered" evidence="1">
    <location>
        <begin position="276"/>
        <end position="307"/>
    </location>
</feature>
<evidence type="ECO:0000313" key="2">
    <source>
        <dbReference type="EMBL" id="KAF7152149.1"/>
    </source>
</evidence>
<gene>
    <name evidence="2" type="ORF">RHSIM_Rhsim01G0293600</name>
</gene>
<organism evidence="2 3">
    <name type="scientific">Rhododendron simsii</name>
    <name type="common">Sims's rhododendron</name>
    <dbReference type="NCBI Taxonomy" id="118357"/>
    <lineage>
        <taxon>Eukaryota</taxon>
        <taxon>Viridiplantae</taxon>
        <taxon>Streptophyta</taxon>
        <taxon>Embryophyta</taxon>
        <taxon>Tracheophyta</taxon>
        <taxon>Spermatophyta</taxon>
        <taxon>Magnoliopsida</taxon>
        <taxon>eudicotyledons</taxon>
        <taxon>Gunneridae</taxon>
        <taxon>Pentapetalae</taxon>
        <taxon>asterids</taxon>
        <taxon>Ericales</taxon>
        <taxon>Ericaceae</taxon>
        <taxon>Ericoideae</taxon>
        <taxon>Rhodoreae</taxon>
        <taxon>Rhododendron</taxon>
    </lineage>
</organism>
<sequence length="307" mass="34004">MASDERPTILQSFSMQDNEHEFDDEGEYNYRTGHPHKLSEMSMCTNNSTVHGFDDDGDSIGRGNYFHLDDGYSDTISMHMSQLSMESFHYGDAGGHEDFSDDERECKEISCQGVSSDSDLESLGDCHSSPTTPPRPQWRNQSADLDQVLLQQEKHKEYYTSKNKAKMMMMMNTMRGDRCRLERATSFGDPNKKKIAVDDEAMIDSSSEGGSGDLVGRSVVIKTRPRGGGRSLCMDLEEVKACRDLGFDLEHDHCTTLHSSSSSSASVVIMPTTTTTSLSISETSTLDNSSGTNSPITKWRISSPGQL</sequence>
<reference evidence="2" key="1">
    <citation type="submission" date="2019-11" db="EMBL/GenBank/DDBJ databases">
        <authorList>
            <person name="Liu Y."/>
            <person name="Hou J."/>
            <person name="Li T.-Q."/>
            <person name="Guan C.-H."/>
            <person name="Wu X."/>
            <person name="Wu H.-Z."/>
            <person name="Ling F."/>
            <person name="Zhang R."/>
            <person name="Shi X.-G."/>
            <person name="Ren J.-P."/>
            <person name="Chen E.-F."/>
            <person name="Sun J.-M."/>
        </authorList>
    </citation>
    <scope>NUCLEOTIDE SEQUENCE</scope>
    <source>
        <strain evidence="2">Adult_tree_wgs_1</strain>
        <tissue evidence="2">Leaves</tissue>
    </source>
</reference>
<comment type="caution">
    <text evidence="2">The sequence shown here is derived from an EMBL/GenBank/DDBJ whole genome shotgun (WGS) entry which is preliminary data.</text>
</comment>
<dbReference type="AlphaFoldDB" id="A0A834HDS7"/>
<dbReference type="Proteomes" id="UP000626092">
    <property type="component" value="Unassembled WGS sequence"/>
</dbReference>
<keyword evidence="3" id="KW-1185">Reference proteome</keyword>
<protein>
    <submittedName>
        <fullName evidence="2">Uncharacterized protein</fullName>
    </submittedName>
</protein>
<name>A0A834HDS7_RHOSS</name>
<feature type="compositionally biased region" description="Low complexity" evidence="1">
    <location>
        <begin position="276"/>
        <end position="285"/>
    </location>
</feature>
<dbReference type="EMBL" id="WJXA01000001">
    <property type="protein sequence ID" value="KAF7152149.1"/>
    <property type="molecule type" value="Genomic_DNA"/>
</dbReference>
<evidence type="ECO:0000256" key="1">
    <source>
        <dbReference type="SAM" id="MobiDB-lite"/>
    </source>
</evidence>
<feature type="region of interest" description="Disordered" evidence="1">
    <location>
        <begin position="113"/>
        <end position="140"/>
    </location>
</feature>
<evidence type="ECO:0000313" key="3">
    <source>
        <dbReference type="Proteomes" id="UP000626092"/>
    </source>
</evidence>
<feature type="region of interest" description="Disordered" evidence="1">
    <location>
        <begin position="1"/>
        <end position="22"/>
    </location>
</feature>
<proteinExistence type="predicted"/>
<dbReference type="OrthoDB" id="786837at2759"/>
<accession>A0A834HDS7</accession>